<name>X1L4R4_9ZZZZ</name>
<gene>
    <name evidence="1" type="ORF">S06H3_09187</name>
</gene>
<reference evidence="1" key="1">
    <citation type="journal article" date="2014" name="Front. Microbiol.">
        <title>High frequency of phylogenetically diverse reductive dehalogenase-homologous genes in deep subseafloor sedimentary metagenomes.</title>
        <authorList>
            <person name="Kawai M."/>
            <person name="Futagami T."/>
            <person name="Toyoda A."/>
            <person name="Takaki Y."/>
            <person name="Nishi S."/>
            <person name="Hori S."/>
            <person name="Arai W."/>
            <person name="Tsubouchi T."/>
            <person name="Morono Y."/>
            <person name="Uchiyama I."/>
            <person name="Ito T."/>
            <person name="Fujiyama A."/>
            <person name="Inagaki F."/>
            <person name="Takami H."/>
        </authorList>
    </citation>
    <scope>NUCLEOTIDE SEQUENCE</scope>
    <source>
        <strain evidence="1">Expedition CK06-06</strain>
    </source>
</reference>
<protein>
    <submittedName>
        <fullName evidence="1">Uncharacterized protein</fullName>
    </submittedName>
</protein>
<organism evidence="1">
    <name type="scientific">marine sediment metagenome</name>
    <dbReference type="NCBI Taxonomy" id="412755"/>
    <lineage>
        <taxon>unclassified sequences</taxon>
        <taxon>metagenomes</taxon>
        <taxon>ecological metagenomes</taxon>
    </lineage>
</organism>
<evidence type="ECO:0000313" key="1">
    <source>
        <dbReference type="EMBL" id="GAI14352.1"/>
    </source>
</evidence>
<proteinExistence type="predicted"/>
<dbReference type="AlphaFoldDB" id="X1L4R4"/>
<dbReference type="EMBL" id="BARV01003997">
    <property type="protein sequence ID" value="GAI14352.1"/>
    <property type="molecule type" value="Genomic_DNA"/>
</dbReference>
<comment type="caution">
    <text evidence="1">The sequence shown here is derived from an EMBL/GenBank/DDBJ whole genome shotgun (WGS) entry which is preliminary data.</text>
</comment>
<feature type="non-terminal residue" evidence="1">
    <location>
        <position position="1"/>
    </location>
</feature>
<accession>X1L4R4</accession>
<sequence>SIFAISLADSFFKNGKYVIRQGDKVKISLITAKTLRKHLSRMKWVFALLEEILDSLPLVIKLEGTSGIS</sequence>